<reference evidence="2" key="1">
    <citation type="submission" date="2022-11" db="UniProtKB">
        <authorList>
            <consortium name="WormBaseParasite"/>
        </authorList>
    </citation>
    <scope>IDENTIFICATION</scope>
</reference>
<evidence type="ECO:0000313" key="1">
    <source>
        <dbReference type="Proteomes" id="UP000887576"/>
    </source>
</evidence>
<dbReference type="WBParaSite" id="JU765_v2.g15201.t1">
    <property type="protein sequence ID" value="JU765_v2.g15201.t1"/>
    <property type="gene ID" value="JU765_v2.g15201"/>
</dbReference>
<organism evidence="1 2">
    <name type="scientific">Panagrolaimus sp. JU765</name>
    <dbReference type="NCBI Taxonomy" id="591449"/>
    <lineage>
        <taxon>Eukaryota</taxon>
        <taxon>Metazoa</taxon>
        <taxon>Ecdysozoa</taxon>
        <taxon>Nematoda</taxon>
        <taxon>Chromadorea</taxon>
        <taxon>Rhabditida</taxon>
        <taxon>Tylenchina</taxon>
        <taxon>Panagrolaimomorpha</taxon>
        <taxon>Panagrolaimoidea</taxon>
        <taxon>Panagrolaimidae</taxon>
        <taxon>Panagrolaimus</taxon>
    </lineage>
</organism>
<accession>A0AC34QD68</accession>
<dbReference type="Proteomes" id="UP000887576">
    <property type="component" value="Unplaced"/>
</dbReference>
<sequence>MHISNNAQFLANLMPQRLFLPNNAAFGMTSDPFMFSYSKMDPVQFQHFNESQTLIDQQQKLVSELLRIAIQQAAASSTPKSVDSTESTPSLMPSPSPLKPVESVKMYKRPHKCDDCGKKFRFHSNLVEHRTVHFDGNEHFFSCPHCPKKCRLKGNLKKHLHRHYNTQLEVDQAWQSLYGGHTRRRIQRVDSYLSV</sequence>
<evidence type="ECO:0000313" key="2">
    <source>
        <dbReference type="WBParaSite" id="JU765_v2.g15201.t1"/>
    </source>
</evidence>
<name>A0AC34QD68_9BILA</name>
<protein>
    <submittedName>
        <fullName evidence="2">C2H2-type domain-containing protein</fullName>
    </submittedName>
</protein>
<proteinExistence type="predicted"/>